<reference evidence="2 3" key="1">
    <citation type="submission" date="2018-02" db="EMBL/GenBank/DDBJ databases">
        <title>Genomic Encyclopedia of Archaeal and Bacterial Type Strains, Phase II (KMG-II): from individual species to whole genera.</title>
        <authorList>
            <person name="Goeker M."/>
        </authorList>
    </citation>
    <scope>NUCLEOTIDE SEQUENCE [LARGE SCALE GENOMIC DNA]</scope>
    <source>
        <strain evidence="2 3">DSM 22857</strain>
    </source>
</reference>
<dbReference type="AlphaFoldDB" id="A0A2S6ICX7"/>
<keyword evidence="1" id="KW-0472">Membrane</keyword>
<proteinExistence type="predicted"/>
<evidence type="ECO:0000313" key="2">
    <source>
        <dbReference type="EMBL" id="PPK92059.1"/>
    </source>
</evidence>
<name>A0A2S6ICX7_9ACTN</name>
<keyword evidence="3" id="KW-1185">Reference proteome</keyword>
<evidence type="ECO:0000313" key="3">
    <source>
        <dbReference type="Proteomes" id="UP000239485"/>
    </source>
</evidence>
<evidence type="ECO:0000256" key="1">
    <source>
        <dbReference type="SAM" id="Phobius"/>
    </source>
</evidence>
<protein>
    <submittedName>
        <fullName evidence="2">Uncharacterized protein</fullName>
    </submittedName>
</protein>
<dbReference type="EMBL" id="PTJD01000017">
    <property type="protein sequence ID" value="PPK92059.1"/>
    <property type="molecule type" value="Genomic_DNA"/>
</dbReference>
<accession>A0A2S6ICX7</accession>
<feature type="transmembrane region" description="Helical" evidence="1">
    <location>
        <begin position="12"/>
        <end position="33"/>
    </location>
</feature>
<organism evidence="2 3">
    <name type="scientific">Kineococcus xinjiangensis</name>
    <dbReference type="NCBI Taxonomy" id="512762"/>
    <lineage>
        <taxon>Bacteria</taxon>
        <taxon>Bacillati</taxon>
        <taxon>Actinomycetota</taxon>
        <taxon>Actinomycetes</taxon>
        <taxon>Kineosporiales</taxon>
        <taxon>Kineosporiaceae</taxon>
        <taxon>Kineococcus</taxon>
    </lineage>
</organism>
<keyword evidence="1" id="KW-0812">Transmembrane</keyword>
<sequence length="37" mass="4367">MSIEALETFYLVLLVLVSIVIAWFSVFVVYRLYKGQR</sequence>
<keyword evidence="1" id="KW-1133">Transmembrane helix</keyword>
<dbReference type="Proteomes" id="UP000239485">
    <property type="component" value="Unassembled WGS sequence"/>
</dbReference>
<gene>
    <name evidence="2" type="ORF">CLV92_11722</name>
</gene>
<comment type="caution">
    <text evidence="2">The sequence shown here is derived from an EMBL/GenBank/DDBJ whole genome shotgun (WGS) entry which is preliminary data.</text>
</comment>